<accession>A0A8J8BGI8</accession>
<dbReference type="InterPro" id="IPR024473">
    <property type="entry name" value="Transposases_IS4_N"/>
</dbReference>
<organism evidence="2 3">
    <name type="scientific">Actinocrinis puniceicyclus</name>
    <dbReference type="NCBI Taxonomy" id="977794"/>
    <lineage>
        <taxon>Bacteria</taxon>
        <taxon>Bacillati</taxon>
        <taxon>Actinomycetota</taxon>
        <taxon>Actinomycetes</taxon>
        <taxon>Catenulisporales</taxon>
        <taxon>Actinospicaceae</taxon>
        <taxon>Actinocrinis</taxon>
    </lineage>
</organism>
<dbReference type="RefSeq" id="WP_211472908.1">
    <property type="nucleotide sequence ID" value="NZ_JAGSXH010000380.1"/>
</dbReference>
<gene>
    <name evidence="2" type="ORF">KGA66_29375</name>
</gene>
<comment type="caution">
    <text evidence="2">The sequence shown here is derived from an EMBL/GenBank/DDBJ whole genome shotgun (WGS) entry which is preliminary data.</text>
</comment>
<evidence type="ECO:0000313" key="2">
    <source>
        <dbReference type="EMBL" id="MBS2967176.1"/>
    </source>
</evidence>
<proteinExistence type="predicted"/>
<dbReference type="AlphaFoldDB" id="A0A8J8BGI8"/>
<evidence type="ECO:0000313" key="3">
    <source>
        <dbReference type="Proteomes" id="UP000677913"/>
    </source>
</evidence>
<dbReference type="Pfam" id="PF13006">
    <property type="entry name" value="Nterm_IS4"/>
    <property type="match status" value="1"/>
</dbReference>
<feature type="domain" description="Transposase IS4 N-terminal" evidence="1">
    <location>
        <begin position="14"/>
        <end position="112"/>
    </location>
</feature>
<reference evidence="2" key="1">
    <citation type="submission" date="2021-04" db="EMBL/GenBank/DDBJ databases">
        <title>Genome based classification of Actinospica acidithermotolerans sp. nov., an actinobacterium isolated from an Indonesian hot spring.</title>
        <authorList>
            <person name="Kusuma A.B."/>
            <person name="Putra K.E."/>
            <person name="Nafisah S."/>
            <person name="Loh J."/>
            <person name="Nouioui I."/>
            <person name="Goodfellow M."/>
        </authorList>
    </citation>
    <scope>NUCLEOTIDE SEQUENCE</scope>
    <source>
        <strain evidence="2">DSM 45618</strain>
    </source>
</reference>
<keyword evidence="3" id="KW-1185">Reference proteome</keyword>
<dbReference type="Proteomes" id="UP000677913">
    <property type="component" value="Unassembled WGS sequence"/>
</dbReference>
<evidence type="ECO:0000259" key="1">
    <source>
        <dbReference type="Pfam" id="PF13006"/>
    </source>
</evidence>
<protein>
    <submittedName>
        <fullName evidence="2">Transposase domain-containing protein</fullName>
    </submittedName>
</protein>
<sequence>MPSNPGAARLCDLISLGVLTHWVPPEVVEDAVAEHGRQDKRGGGALPARVMLYYTIAMALFADEDYEGVFDRLAEPLALLGGLDTDYQTPTSGGIAKARARLGEAPVREVFEQV</sequence>
<feature type="non-terminal residue" evidence="2">
    <location>
        <position position="114"/>
    </location>
</feature>
<dbReference type="EMBL" id="JAGSXH010000380">
    <property type="protein sequence ID" value="MBS2967176.1"/>
    <property type="molecule type" value="Genomic_DNA"/>
</dbReference>
<name>A0A8J8BGI8_9ACTN</name>